<dbReference type="InterPro" id="IPR011990">
    <property type="entry name" value="TPR-like_helical_dom_sf"/>
</dbReference>
<dbReference type="PANTHER" id="PTHR45586:SF1">
    <property type="entry name" value="LIPOPOLYSACCHARIDE ASSEMBLY PROTEIN B"/>
    <property type="match status" value="1"/>
</dbReference>
<protein>
    <submittedName>
        <fullName evidence="4">Tetratricopeptide repeat protein</fullName>
    </submittedName>
</protein>
<dbReference type="InterPro" id="IPR019734">
    <property type="entry name" value="TPR_rpt"/>
</dbReference>
<proteinExistence type="predicted"/>
<dbReference type="RefSeq" id="WP_290362406.1">
    <property type="nucleotide sequence ID" value="NZ_JAUFQU010000001.1"/>
</dbReference>
<dbReference type="PANTHER" id="PTHR45586">
    <property type="entry name" value="TPR REPEAT-CONTAINING PROTEIN PA4667"/>
    <property type="match status" value="1"/>
</dbReference>
<reference evidence="5" key="1">
    <citation type="journal article" date="2019" name="Int. J. Syst. Evol. Microbiol.">
        <title>The Global Catalogue of Microorganisms (GCM) 10K type strain sequencing project: providing services to taxonomists for standard genome sequencing and annotation.</title>
        <authorList>
            <consortium name="The Broad Institute Genomics Platform"/>
            <consortium name="The Broad Institute Genome Sequencing Center for Infectious Disease"/>
            <person name="Wu L."/>
            <person name="Ma J."/>
        </authorList>
    </citation>
    <scope>NUCLEOTIDE SEQUENCE [LARGE SCALE GENOMIC DNA]</scope>
    <source>
        <strain evidence="5">CECT 7184</strain>
    </source>
</reference>
<dbReference type="InterPro" id="IPR051012">
    <property type="entry name" value="CellSynth/LPSAsmb/PSIAsmb"/>
</dbReference>
<dbReference type="Proteomes" id="UP001242368">
    <property type="component" value="Unassembled WGS sequence"/>
</dbReference>
<dbReference type="PROSITE" id="PS50005">
    <property type="entry name" value="TPR"/>
    <property type="match status" value="1"/>
</dbReference>
<dbReference type="Gene3D" id="1.25.40.10">
    <property type="entry name" value="Tetratricopeptide repeat domain"/>
    <property type="match status" value="3"/>
</dbReference>
<gene>
    <name evidence="4" type="ORF">QW060_04220</name>
</gene>
<dbReference type="EMBL" id="JAUFQU010000001">
    <property type="protein sequence ID" value="MDN3706328.1"/>
    <property type="molecule type" value="Genomic_DNA"/>
</dbReference>
<evidence type="ECO:0000256" key="3">
    <source>
        <dbReference type="PROSITE-ProRule" id="PRU00339"/>
    </source>
</evidence>
<comment type="caution">
    <text evidence="4">The sequence shown here is derived from an EMBL/GenBank/DDBJ whole genome shotgun (WGS) entry which is preliminary data.</text>
</comment>
<accession>A0ABT8CRQ5</accession>
<keyword evidence="1" id="KW-0677">Repeat</keyword>
<evidence type="ECO:0000313" key="5">
    <source>
        <dbReference type="Proteomes" id="UP001242368"/>
    </source>
</evidence>
<evidence type="ECO:0000313" key="4">
    <source>
        <dbReference type="EMBL" id="MDN3706328.1"/>
    </source>
</evidence>
<evidence type="ECO:0000256" key="1">
    <source>
        <dbReference type="ARBA" id="ARBA00022737"/>
    </source>
</evidence>
<organism evidence="4 5">
    <name type="scientific">Paenimyroides ceti</name>
    <dbReference type="NCBI Taxonomy" id="395087"/>
    <lineage>
        <taxon>Bacteria</taxon>
        <taxon>Pseudomonadati</taxon>
        <taxon>Bacteroidota</taxon>
        <taxon>Flavobacteriia</taxon>
        <taxon>Flavobacteriales</taxon>
        <taxon>Flavobacteriaceae</taxon>
        <taxon>Paenimyroides</taxon>
    </lineage>
</organism>
<dbReference type="SUPFAM" id="SSF48452">
    <property type="entry name" value="TPR-like"/>
    <property type="match status" value="2"/>
</dbReference>
<dbReference type="Pfam" id="PF14559">
    <property type="entry name" value="TPR_19"/>
    <property type="match status" value="1"/>
</dbReference>
<dbReference type="Pfam" id="PF13181">
    <property type="entry name" value="TPR_8"/>
    <property type="match status" value="1"/>
</dbReference>
<sequence>MNKTITFSLLFSVITVSSIQAQSIEEVETAMKFEQYDVAKHDLYQLIKVEPNQGKHFFNLGSIHLKENQSDSAMIYFKQGLKATKNFNINNIGIGQLSLNEGKDKEARSKFNAAQIRLPKNDIETYLLVSKAYIESTKPDPEKAMEAAKKAIKVNPKRVEGYIALGDAYMADRSSKLATSAYREALEIDKTNPLAKIKIANVFRFNNNYEDALKTLNEVVNEHPDYELVYKELAQTYAAYARFSFDKTKNIQAVSNYAKFHSMIGESVDSDNAYADFLVKVRDFKGLETLMKDKWLSRGDNFKVYKYAAISAYNNGKYDDAYTFITKYFDVQDKPQQIVGVDYLYLGLAEIEKAKKQDGTLDDAKYQLAVANIKKGLDLDKDLASELYEHGLKLFKDEKYAQSYHLFNLGTTNKENENYVYDLYYKANALYLTHNKPLFNNQLQTALSTLDELIKVSPSTHEAYLLQARINLLINTDASKMQAEKAYENFINLLKTKKLINDKELQEAVKESYTYIGVFNKDKNVEKAKVNLDKAAQL</sequence>
<feature type="repeat" description="TPR" evidence="3">
    <location>
        <begin position="159"/>
        <end position="192"/>
    </location>
</feature>
<evidence type="ECO:0000256" key="2">
    <source>
        <dbReference type="ARBA" id="ARBA00022803"/>
    </source>
</evidence>
<dbReference type="SMART" id="SM00028">
    <property type="entry name" value="TPR"/>
    <property type="match status" value="5"/>
</dbReference>
<keyword evidence="5" id="KW-1185">Reference proteome</keyword>
<name>A0ABT8CRQ5_9FLAO</name>
<keyword evidence="2 3" id="KW-0802">TPR repeat</keyword>